<organism evidence="1 2">
    <name type="scientific">Panagrolaimus sp. JU765</name>
    <dbReference type="NCBI Taxonomy" id="591449"/>
    <lineage>
        <taxon>Eukaryota</taxon>
        <taxon>Metazoa</taxon>
        <taxon>Ecdysozoa</taxon>
        <taxon>Nematoda</taxon>
        <taxon>Chromadorea</taxon>
        <taxon>Rhabditida</taxon>
        <taxon>Tylenchina</taxon>
        <taxon>Panagrolaimomorpha</taxon>
        <taxon>Panagrolaimoidea</taxon>
        <taxon>Panagrolaimidae</taxon>
        <taxon>Panagrolaimus</taxon>
    </lineage>
</organism>
<reference evidence="2" key="1">
    <citation type="submission" date="2022-11" db="UniProtKB">
        <authorList>
            <consortium name="WormBaseParasite"/>
        </authorList>
    </citation>
    <scope>IDENTIFICATION</scope>
</reference>
<name>A0AC34R956_9BILA</name>
<accession>A0AC34R956</accession>
<sequence>GDIYTFGEGSHGQLGSGTRTKSIRSSYVADFTGKSLKRSVLEKGKIIKFTDVFAGGYWTMARAEDGRIFV</sequence>
<dbReference type="WBParaSite" id="JU765_v2.g4664.t1">
    <property type="protein sequence ID" value="JU765_v2.g4664.t1"/>
    <property type="gene ID" value="JU765_v2.g4664"/>
</dbReference>
<dbReference type="Proteomes" id="UP000887576">
    <property type="component" value="Unplaced"/>
</dbReference>
<evidence type="ECO:0000313" key="1">
    <source>
        <dbReference type="Proteomes" id="UP000887576"/>
    </source>
</evidence>
<protein>
    <submittedName>
        <fullName evidence="2">Uncharacterized protein</fullName>
    </submittedName>
</protein>
<proteinExistence type="predicted"/>
<evidence type="ECO:0000313" key="2">
    <source>
        <dbReference type="WBParaSite" id="JU765_v2.g4664.t1"/>
    </source>
</evidence>